<accession>A0AAE1LTZ7</accession>
<evidence type="ECO:0000256" key="1">
    <source>
        <dbReference type="SAM" id="MobiDB-lite"/>
    </source>
</evidence>
<name>A0AAE1LTZ7_9NEOP</name>
<proteinExistence type="predicted"/>
<gene>
    <name evidence="2" type="ORF">KUF71_011356</name>
</gene>
<sequence>LPPSSVPKSILPSFSKSTVSTQPSPTLSLSSKPHTITSLPSSSPPESNILSPTLSLSSKPHTITSLPSSSHPESNILSEKQPLPTFSLPSEPLPPNPFPLFLPHLHFIGLKLSTLIAGKMLELLEQRRGQTRTPLPKL</sequence>
<evidence type="ECO:0000313" key="3">
    <source>
        <dbReference type="Proteomes" id="UP001219518"/>
    </source>
</evidence>
<feature type="non-terminal residue" evidence="2">
    <location>
        <position position="138"/>
    </location>
</feature>
<organism evidence="2 3">
    <name type="scientific">Frankliniella fusca</name>
    <dbReference type="NCBI Taxonomy" id="407009"/>
    <lineage>
        <taxon>Eukaryota</taxon>
        <taxon>Metazoa</taxon>
        <taxon>Ecdysozoa</taxon>
        <taxon>Arthropoda</taxon>
        <taxon>Hexapoda</taxon>
        <taxon>Insecta</taxon>
        <taxon>Pterygota</taxon>
        <taxon>Neoptera</taxon>
        <taxon>Paraneoptera</taxon>
        <taxon>Thysanoptera</taxon>
        <taxon>Terebrantia</taxon>
        <taxon>Thripoidea</taxon>
        <taxon>Thripidae</taxon>
        <taxon>Frankliniella</taxon>
    </lineage>
</organism>
<feature type="compositionally biased region" description="Low complexity" evidence="1">
    <location>
        <begin position="17"/>
        <end position="31"/>
    </location>
</feature>
<reference evidence="2" key="2">
    <citation type="journal article" date="2023" name="BMC Genomics">
        <title>Pest status, molecular evolution, and epigenetic factors derived from the genome assembly of Frankliniella fusca, a thysanopteran phytovirus vector.</title>
        <authorList>
            <person name="Catto M.A."/>
            <person name="Labadie P.E."/>
            <person name="Jacobson A.L."/>
            <person name="Kennedy G.G."/>
            <person name="Srinivasan R."/>
            <person name="Hunt B.G."/>
        </authorList>
    </citation>
    <scope>NUCLEOTIDE SEQUENCE</scope>
    <source>
        <strain evidence="2">PL_HMW_Pooled</strain>
    </source>
</reference>
<dbReference type="AlphaFoldDB" id="A0AAE1LTZ7"/>
<evidence type="ECO:0000313" key="2">
    <source>
        <dbReference type="EMBL" id="KAK3932028.1"/>
    </source>
</evidence>
<feature type="region of interest" description="Disordered" evidence="1">
    <location>
        <begin position="1"/>
        <end position="90"/>
    </location>
</feature>
<dbReference type="EMBL" id="JAHWGI010001434">
    <property type="protein sequence ID" value="KAK3932028.1"/>
    <property type="molecule type" value="Genomic_DNA"/>
</dbReference>
<feature type="compositionally biased region" description="Polar residues" evidence="1">
    <location>
        <begin position="32"/>
        <end position="78"/>
    </location>
</feature>
<keyword evidence="3" id="KW-1185">Reference proteome</keyword>
<comment type="caution">
    <text evidence="2">The sequence shown here is derived from an EMBL/GenBank/DDBJ whole genome shotgun (WGS) entry which is preliminary data.</text>
</comment>
<protein>
    <submittedName>
        <fullName evidence="2">Calpain-B</fullName>
    </submittedName>
</protein>
<reference evidence="2" key="1">
    <citation type="submission" date="2021-07" db="EMBL/GenBank/DDBJ databases">
        <authorList>
            <person name="Catto M.A."/>
            <person name="Jacobson A."/>
            <person name="Kennedy G."/>
            <person name="Labadie P."/>
            <person name="Hunt B.G."/>
            <person name="Srinivasan R."/>
        </authorList>
    </citation>
    <scope>NUCLEOTIDE SEQUENCE</scope>
    <source>
        <strain evidence="2">PL_HMW_Pooled</strain>
        <tissue evidence="2">Head</tissue>
    </source>
</reference>
<dbReference type="Proteomes" id="UP001219518">
    <property type="component" value="Unassembled WGS sequence"/>
</dbReference>